<dbReference type="STRING" id="604088.SAMN04488060_2666"/>
<gene>
    <name evidence="2" type="ORF">SAMN04488060_2666</name>
</gene>
<name>A0A1I5PVX5_9SPHN</name>
<evidence type="ECO:0000313" key="2">
    <source>
        <dbReference type="EMBL" id="SFP37980.1"/>
    </source>
</evidence>
<keyword evidence="1" id="KW-0812">Transmembrane</keyword>
<dbReference type="OrthoDB" id="7418984at2"/>
<protein>
    <submittedName>
        <fullName evidence="2">Putative Flp pilus-assembly TadE/G-like</fullName>
    </submittedName>
</protein>
<dbReference type="AlphaFoldDB" id="A0A1I5PVX5"/>
<dbReference type="RefSeq" id="WP_090482710.1">
    <property type="nucleotide sequence ID" value="NZ_FOWZ01000004.1"/>
</dbReference>
<organism evidence="2 3">
    <name type="scientific">Qipengyuania nanhaisediminis</name>
    <dbReference type="NCBI Taxonomy" id="604088"/>
    <lineage>
        <taxon>Bacteria</taxon>
        <taxon>Pseudomonadati</taxon>
        <taxon>Pseudomonadota</taxon>
        <taxon>Alphaproteobacteria</taxon>
        <taxon>Sphingomonadales</taxon>
        <taxon>Erythrobacteraceae</taxon>
        <taxon>Qipengyuania</taxon>
    </lineage>
</organism>
<evidence type="ECO:0000256" key="1">
    <source>
        <dbReference type="SAM" id="Phobius"/>
    </source>
</evidence>
<evidence type="ECO:0000313" key="3">
    <source>
        <dbReference type="Proteomes" id="UP000199331"/>
    </source>
</evidence>
<keyword evidence="1" id="KW-1133">Transmembrane helix</keyword>
<accession>A0A1I5PVX5</accession>
<keyword evidence="3" id="KW-1185">Reference proteome</keyword>
<feature type="transmembrane region" description="Helical" evidence="1">
    <location>
        <begin position="20"/>
        <end position="47"/>
    </location>
</feature>
<proteinExistence type="predicted"/>
<dbReference type="EMBL" id="FOWZ01000004">
    <property type="protein sequence ID" value="SFP37980.1"/>
    <property type="molecule type" value="Genomic_DNA"/>
</dbReference>
<sequence length="421" mass="43889">MRDRIGTFLKRLRKDVSGNILLMAGAGTTALIGAAGISVDTVQWYLWKRQMQQAVDTGAVAGALAMSFGRDHNAAVTSEVGRTANTAHTIELVSTPPTSGAWSGDNGAIEVVATTSQVLAFSSIFLDTPPTIRTRAVATAVATGNPCVRALATDGTGIDVFGNALVNLGCPVSSNSPGGVSVDLGGSSYLDTNLVLSVGGIDYGAGNIPSDAALVSYGLPVEDPLADRNLTWHNDCPQNNFRVRPSDTTTLNPCRYNNGLRIQGTAYFNPGVYVIHGGAFTINSGARLRMAPGTTGGVTFVLTGNSANTVATLSINGSADIDLKAQTMAEDPLWGGILFYQDRISSDLSNTINGGSNINLHGAIYFPTSDLTYNGNSAQTAQCLLIVTNRINFGGANNIDNNCDSDLTAINSSAFTIRVVE</sequence>
<dbReference type="Proteomes" id="UP000199331">
    <property type="component" value="Unassembled WGS sequence"/>
</dbReference>
<keyword evidence="1" id="KW-0472">Membrane</keyword>
<reference evidence="3" key="1">
    <citation type="submission" date="2016-10" db="EMBL/GenBank/DDBJ databases">
        <authorList>
            <person name="Varghese N."/>
            <person name="Submissions S."/>
        </authorList>
    </citation>
    <scope>NUCLEOTIDE SEQUENCE [LARGE SCALE GENOMIC DNA]</scope>
    <source>
        <strain evidence="3">CGMCC 1.7715</strain>
    </source>
</reference>